<sequence>MSSRPPPSPLATYRPPRQIYRGAAPSRRPSARASWTTPKRMIWTGAFAAVTIVGTIYGAGLKTQQEYHTEKKQVLEAPIEDRIRTLEARRAQLVSQRRPLERKLEELRLRVQKEDKTSNTTDGSS</sequence>
<dbReference type="Proteomes" id="UP000319160">
    <property type="component" value="Unassembled WGS sequence"/>
</dbReference>
<keyword evidence="4" id="KW-1185">Reference proteome</keyword>
<evidence type="ECO:0000256" key="2">
    <source>
        <dbReference type="SAM" id="Phobius"/>
    </source>
</evidence>
<comment type="caution">
    <text evidence="3">The sequence shown here is derived from an EMBL/GenBank/DDBJ whole genome shotgun (WGS) entry which is preliminary data.</text>
</comment>
<evidence type="ECO:0008006" key="5">
    <source>
        <dbReference type="Google" id="ProtNLM"/>
    </source>
</evidence>
<name>A0A553IE36_9PEZI</name>
<feature type="compositionally biased region" description="Low complexity" evidence="1">
    <location>
        <begin position="23"/>
        <end position="34"/>
    </location>
</feature>
<feature type="region of interest" description="Disordered" evidence="1">
    <location>
        <begin position="1"/>
        <end position="35"/>
    </location>
</feature>
<keyword evidence="2" id="KW-0812">Transmembrane</keyword>
<feature type="transmembrane region" description="Helical" evidence="2">
    <location>
        <begin position="41"/>
        <end position="61"/>
    </location>
</feature>
<protein>
    <recommendedName>
        <fullName evidence="5">Cytochrome c oxidase assembly factor 3</fullName>
    </recommendedName>
</protein>
<evidence type="ECO:0000256" key="1">
    <source>
        <dbReference type="SAM" id="MobiDB-lite"/>
    </source>
</evidence>
<organism evidence="3 4">
    <name type="scientific">Xylaria flabelliformis</name>
    <dbReference type="NCBI Taxonomy" id="2512241"/>
    <lineage>
        <taxon>Eukaryota</taxon>
        <taxon>Fungi</taxon>
        <taxon>Dikarya</taxon>
        <taxon>Ascomycota</taxon>
        <taxon>Pezizomycotina</taxon>
        <taxon>Sordariomycetes</taxon>
        <taxon>Xylariomycetidae</taxon>
        <taxon>Xylariales</taxon>
        <taxon>Xylariaceae</taxon>
        <taxon>Xylaria</taxon>
    </lineage>
</organism>
<reference evidence="4" key="1">
    <citation type="submission" date="2019-06" db="EMBL/GenBank/DDBJ databases">
        <title>Draft genome sequence of the griseofulvin-producing fungus Xylaria cubensis strain G536.</title>
        <authorList>
            <person name="Mead M.E."/>
            <person name="Raja H.A."/>
            <person name="Steenwyk J.L."/>
            <person name="Knowles S.L."/>
            <person name="Oberlies N.H."/>
            <person name="Rokas A."/>
        </authorList>
    </citation>
    <scope>NUCLEOTIDE SEQUENCE [LARGE SCALE GENOMIC DNA]</scope>
    <source>
        <strain evidence="4">G536</strain>
    </source>
</reference>
<dbReference type="EMBL" id="VFLP01000002">
    <property type="protein sequence ID" value="TRX98468.1"/>
    <property type="molecule type" value="Genomic_DNA"/>
</dbReference>
<keyword evidence="2" id="KW-0472">Membrane</keyword>
<evidence type="ECO:0000313" key="4">
    <source>
        <dbReference type="Proteomes" id="UP000319160"/>
    </source>
</evidence>
<evidence type="ECO:0000313" key="3">
    <source>
        <dbReference type="EMBL" id="TRX98468.1"/>
    </source>
</evidence>
<gene>
    <name evidence="3" type="ORF">FHL15_000542</name>
</gene>
<dbReference type="OrthoDB" id="5428081at2759"/>
<dbReference type="AlphaFoldDB" id="A0A553IE36"/>
<proteinExistence type="predicted"/>
<keyword evidence="2" id="KW-1133">Transmembrane helix</keyword>
<accession>A0A553IE36</accession>